<evidence type="ECO:0000313" key="9">
    <source>
        <dbReference type="EMBL" id="SBW11292.1"/>
    </source>
</evidence>
<sequence>MEFFIFLGSLFILLFTGIPIGFVLMLCGIIMMGYMGLDDTMIMAQQMIDGTSNYILTAIPFFILAGEIMHHGGISRRLVRFAELIVGRARGGLGYVTILASIMFAGLSGVAIADVSALGSILIPLMVEAGYRRDRSTGLVCASSLMAPIIPPSLPLIVLGVTVELSIGRLFMAGIFPGLLLGVSLMAVWYFVVRKDGYTQAVAVPKEEVMPIVRDAVPAMLMPVIIIVGIRFGFFTPTEGGAVAAVYALLVAVFVYRELNLKSLMDALYNAAKGAATVMFIVATAYTVGWLITIAQVPQQLIAMFQDLTASPVRLLLLLNVMLLALGMVLDLTPIILIFAPVIYPLIRAAGIDPYYFAIVMILNLCIGLLTPPVGTVLYVGCSVSGLKIGNIVRGIGPFLLVEVAVLLLLILFPQLVLVPLQYLG</sequence>
<dbReference type="PANTHER" id="PTHR33362">
    <property type="entry name" value="SIALIC ACID TRAP TRANSPORTER PERMEASE PROTEIN SIAT-RELATED"/>
    <property type="match status" value="1"/>
</dbReference>
<feature type="transmembrane region" description="Helical" evidence="7">
    <location>
        <begin position="240"/>
        <end position="259"/>
    </location>
</feature>
<dbReference type="NCBIfam" id="TIGR00786">
    <property type="entry name" value="dctM"/>
    <property type="match status" value="1"/>
</dbReference>
<keyword evidence="3 7" id="KW-0997">Cell inner membrane</keyword>
<feature type="transmembrane region" description="Helical" evidence="7">
    <location>
        <begin position="315"/>
        <end position="343"/>
    </location>
</feature>
<evidence type="ECO:0000256" key="5">
    <source>
        <dbReference type="ARBA" id="ARBA00022989"/>
    </source>
</evidence>
<dbReference type="PANTHER" id="PTHR33362:SF4">
    <property type="entry name" value="2,3-DIKETO-L-GULONATE TRAP TRANSPORTER LARGE PERMEASE PROTEIN YIAN"/>
    <property type="match status" value="1"/>
</dbReference>
<feature type="transmembrane region" description="Helical" evidence="7">
    <location>
        <begin position="54"/>
        <end position="74"/>
    </location>
</feature>
<keyword evidence="4 7" id="KW-0812">Transmembrane</keyword>
<evidence type="ECO:0000256" key="4">
    <source>
        <dbReference type="ARBA" id="ARBA00022692"/>
    </source>
</evidence>
<dbReference type="AlphaFoldDB" id="A0A212KI09"/>
<feature type="transmembrane region" description="Helical" evidence="7">
    <location>
        <begin position="6"/>
        <end position="34"/>
    </location>
</feature>
<name>A0A212KI09_9PROT</name>
<feature type="transmembrane region" description="Helical" evidence="7">
    <location>
        <begin position="212"/>
        <end position="234"/>
    </location>
</feature>
<dbReference type="PIRSF" id="PIRSF006066">
    <property type="entry name" value="HI0050"/>
    <property type="match status" value="1"/>
</dbReference>
<keyword evidence="7" id="KW-0813">Transport</keyword>
<organism evidence="9">
    <name type="scientific">uncultured Alphaproteobacteria bacterium</name>
    <dbReference type="NCBI Taxonomy" id="91750"/>
    <lineage>
        <taxon>Bacteria</taxon>
        <taxon>Pseudomonadati</taxon>
        <taxon>Pseudomonadota</taxon>
        <taxon>Alphaproteobacteria</taxon>
        <taxon>environmental samples</taxon>
    </lineage>
</organism>
<evidence type="ECO:0000256" key="3">
    <source>
        <dbReference type="ARBA" id="ARBA00022519"/>
    </source>
</evidence>
<dbReference type="Pfam" id="PF06808">
    <property type="entry name" value="DctM"/>
    <property type="match status" value="1"/>
</dbReference>
<dbReference type="GO" id="GO:0022857">
    <property type="term" value="F:transmembrane transporter activity"/>
    <property type="evidence" value="ECO:0007669"/>
    <property type="project" value="UniProtKB-UniRule"/>
</dbReference>
<accession>A0A212KI09</accession>
<feature type="transmembrane region" description="Helical" evidence="7">
    <location>
        <begin position="170"/>
        <end position="192"/>
    </location>
</feature>
<feature type="transmembrane region" description="Helical" evidence="7">
    <location>
        <begin position="271"/>
        <end position="295"/>
    </location>
</feature>
<evidence type="ECO:0000256" key="2">
    <source>
        <dbReference type="ARBA" id="ARBA00022475"/>
    </source>
</evidence>
<feature type="transmembrane region" description="Helical" evidence="7">
    <location>
        <begin position="399"/>
        <end position="421"/>
    </location>
</feature>
<keyword evidence="2" id="KW-1003">Cell membrane</keyword>
<feature type="transmembrane region" description="Helical" evidence="7">
    <location>
        <begin position="355"/>
        <end position="379"/>
    </location>
</feature>
<protein>
    <recommendedName>
        <fullName evidence="7">TRAP transporter large permease protein</fullName>
    </recommendedName>
</protein>
<evidence type="ECO:0000256" key="7">
    <source>
        <dbReference type="RuleBase" id="RU369079"/>
    </source>
</evidence>
<evidence type="ECO:0000256" key="1">
    <source>
        <dbReference type="ARBA" id="ARBA00004429"/>
    </source>
</evidence>
<evidence type="ECO:0000259" key="8">
    <source>
        <dbReference type="Pfam" id="PF06808"/>
    </source>
</evidence>
<comment type="subunit">
    <text evidence="7">The complex comprises the extracytoplasmic solute receptor protein and the two transmembrane proteins.</text>
</comment>
<reference evidence="9" key="1">
    <citation type="submission" date="2016-04" db="EMBL/GenBank/DDBJ databases">
        <authorList>
            <person name="Evans L.H."/>
            <person name="Alamgir A."/>
            <person name="Owens N."/>
            <person name="Weber N.D."/>
            <person name="Virtaneva K."/>
            <person name="Barbian K."/>
            <person name="Babar A."/>
            <person name="Rosenke K."/>
        </authorList>
    </citation>
    <scope>NUCLEOTIDE SEQUENCE</scope>
    <source>
        <strain evidence="9">86</strain>
    </source>
</reference>
<comment type="similarity">
    <text evidence="7">Belongs to the TRAP transporter large permease family.</text>
</comment>
<keyword evidence="5 7" id="KW-1133">Transmembrane helix</keyword>
<comment type="function">
    <text evidence="7">Part of the tripartite ATP-independent periplasmic (TRAP) transport system.</text>
</comment>
<dbReference type="InterPro" id="IPR010656">
    <property type="entry name" value="DctM"/>
</dbReference>
<feature type="transmembrane region" description="Helical" evidence="7">
    <location>
        <begin position="139"/>
        <end position="158"/>
    </location>
</feature>
<dbReference type="InterPro" id="IPR004681">
    <property type="entry name" value="TRAP_DctM"/>
</dbReference>
<feature type="transmembrane region" description="Helical" evidence="7">
    <location>
        <begin position="94"/>
        <end position="127"/>
    </location>
</feature>
<evidence type="ECO:0000256" key="6">
    <source>
        <dbReference type="ARBA" id="ARBA00023136"/>
    </source>
</evidence>
<dbReference type="GO" id="GO:0005886">
    <property type="term" value="C:plasma membrane"/>
    <property type="evidence" value="ECO:0007669"/>
    <property type="project" value="UniProtKB-SubCell"/>
</dbReference>
<comment type="subcellular location">
    <subcellularLocation>
        <location evidence="1 7">Cell inner membrane</location>
        <topology evidence="1 7">Multi-pass membrane protein</topology>
    </subcellularLocation>
</comment>
<gene>
    <name evidence="9" type="primary">yiaN</name>
    <name evidence="9" type="ORF">KL86APRO_20143</name>
</gene>
<dbReference type="EMBL" id="FLUO01000002">
    <property type="protein sequence ID" value="SBW11292.1"/>
    <property type="molecule type" value="Genomic_DNA"/>
</dbReference>
<proteinExistence type="inferred from homology"/>
<feature type="domain" description="TRAP C4-dicarboxylate transport system permease DctM subunit" evidence="8">
    <location>
        <begin position="7"/>
        <end position="416"/>
    </location>
</feature>
<keyword evidence="6 7" id="KW-0472">Membrane</keyword>